<evidence type="ECO:0000256" key="1">
    <source>
        <dbReference type="SAM" id="MobiDB-lite"/>
    </source>
</evidence>
<protein>
    <submittedName>
        <fullName evidence="2">Uncharacterized protein</fullName>
    </submittedName>
</protein>
<accession>A0ABS0PPG1</accession>
<sequence>MSRVKTPREKKQLSYANDRRNTYGENQKSSRKNIPRSKQLSHQDERRAVRQALIAAKGTVADEVADEAQSQALRKGRMKKLKAFRKSPDTPLGEVIERRLRKRQTKTSDE</sequence>
<gene>
    <name evidence="2" type="ORF">HZZ13_13160</name>
</gene>
<keyword evidence="3" id="KW-1185">Reference proteome</keyword>
<dbReference type="Proteomes" id="UP000807370">
    <property type="component" value="Unassembled WGS sequence"/>
</dbReference>
<name>A0ABS0PPG1_9BRAD</name>
<feature type="compositionally biased region" description="Basic and acidic residues" evidence="1">
    <location>
        <begin position="1"/>
        <end position="22"/>
    </location>
</feature>
<dbReference type="EMBL" id="JACCHP010000007">
    <property type="protein sequence ID" value="MBH5398734.1"/>
    <property type="molecule type" value="Genomic_DNA"/>
</dbReference>
<reference evidence="2 3" key="1">
    <citation type="submission" date="2020-07" db="EMBL/GenBank/DDBJ databases">
        <title>Bradyrhizobium diversity isolated from nodules of indigenous legumes of Western Australia.</title>
        <authorList>
            <person name="Klepa M.S."/>
        </authorList>
    </citation>
    <scope>NUCLEOTIDE SEQUENCE [LARGE SCALE GENOMIC DNA]</scope>
    <source>
        <strain evidence="2 3">CNPSo 4010</strain>
    </source>
</reference>
<evidence type="ECO:0000313" key="2">
    <source>
        <dbReference type="EMBL" id="MBH5398734.1"/>
    </source>
</evidence>
<feature type="region of interest" description="Disordered" evidence="1">
    <location>
        <begin position="1"/>
        <end position="46"/>
    </location>
</feature>
<organism evidence="2 3">
    <name type="scientific">Bradyrhizobium agreste</name>
    <dbReference type="NCBI Taxonomy" id="2751811"/>
    <lineage>
        <taxon>Bacteria</taxon>
        <taxon>Pseudomonadati</taxon>
        <taxon>Pseudomonadota</taxon>
        <taxon>Alphaproteobacteria</taxon>
        <taxon>Hyphomicrobiales</taxon>
        <taxon>Nitrobacteraceae</taxon>
        <taxon>Bradyrhizobium</taxon>
    </lineage>
</organism>
<dbReference type="RefSeq" id="WP_197960008.1">
    <property type="nucleotide sequence ID" value="NZ_JACCHP010000007.1"/>
</dbReference>
<proteinExistence type="predicted"/>
<evidence type="ECO:0000313" key="3">
    <source>
        <dbReference type="Proteomes" id="UP000807370"/>
    </source>
</evidence>
<comment type="caution">
    <text evidence="2">The sequence shown here is derived from an EMBL/GenBank/DDBJ whole genome shotgun (WGS) entry which is preliminary data.</text>
</comment>